<dbReference type="Proteomes" id="UP000091820">
    <property type="component" value="Unassembled WGS sequence"/>
</dbReference>
<sequence>MLAPRYKEVDDLIGEDLLHSEQRVQVPCETFFGEFTEMNDEVCVPRFDVHGLAEHFAFMDSFDRGHSKQLPLALGVELDRSTKYSPEILVSASIIFRIVTLALMLYGNA</sequence>
<organism evidence="2 3">
    <name type="scientific">Glossina brevipalpis</name>
    <dbReference type="NCBI Taxonomy" id="37001"/>
    <lineage>
        <taxon>Eukaryota</taxon>
        <taxon>Metazoa</taxon>
        <taxon>Ecdysozoa</taxon>
        <taxon>Arthropoda</taxon>
        <taxon>Hexapoda</taxon>
        <taxon>Insecta</taxon>
        <taxon>Pterygota</taxon>
        <taxon>Neoptera</taxon>
        <taxon>Endopterygota</taxon>
        <taxon>Diptera</taxon>
        <taxon>Brachycera</taxon>
        <taxon>Muscomorpha</taxon>
        <taxon>Hippoboscoidea</taxon>
        <taxon>Glossinidae</taxon>
        <taxon>Glossina</taxon>
    </lineage>
</organism>
<dbReference type="EnsemblMetazoa" id="GBRI025881-RA">
    <property type="protein sequence ID" value="GBRI025881-PA"/>
    <property type="gene ID" value="GBRI025881"/>
</dbReference>
<keyword evidence="1" id="KW-1133">Transmembrane helix</keyword>
<keyword evidence="1" id="KW-0472">Membrane</keyword>
<keyword evidence="3" id="KW-1185">Reference proteome</keyword>
<dbReference type="AlphaFoldDB" id="A0A1A9WN96"/>
<evidence type="ECO:0000256" key="1">
    <source>
        <dbReference type="SAM" id="Phobius"/>
    </source>
</evidence>
<reference evidence="3" key="1">
    <citation type="submission" date="2014-03" db="EMBL/GenBank/DDBJ databases">
        <authorList>
            <person name="Aksoy S."/>
            <person name="Warren W."/>
            <person name="Wilson R.K."/>
        </authorList>
    </citation>
    <scope>NUCLEOTIDE SEQUENCE [LARGE SCALE GENOMIC DNA]</scope>
    <source>
        <strain evidence="3">IAEA</strain>
    </source>
</reference>
<evidence type="ECO:0000313" key="2">
    <source>
        <dbReference type="EnsemblMetazoa" id="GBRI025881-PA"/>
    </source>
</evidence>
<accession>A0A1A9WN96</accession>
<feature type="transmembrane region" description="Helical" evidence="1">
    <location>
        <begin position="88"/>
        <end position="107"/>
    </location>
</feature>
<name>A0A1A9WN96_9MUSC</name>
<protein>
    <submittedName>
        <fullName evidence="2">Uncharacterized protein</fullName>
    </submittedName>
</protein>
<reference evidence="2" key="2">
    <citation type="submission" date="2020-05" db="UniProtKB">
        <authorList>
            <consortium name="EnsemblMetazoa"/>
        </authorList>
    </citation>
    <scope>IDENTIFICATION</scope>
    <source>
        <strain evidence="2">IAEA</strain>
    </source>
</reference>
<evidence type="ECO:0000313" key="3">
    <source>
        <dbReference type="Proteomes" id="UP000091820"/>
    </source>
</evidence>
<keyword evidence="1" id="KW-0812">Transmembrane</keyword>
<proteinExistence type="predicted"/>
<dbReference type="VEuPathDB" id="VectorBase:GBRI025881"/>